<gene>
    <name evidence="10" type="ORF">ACJRO7_032056</name>
</gene>
<sequence>MSLPLLDTFTANKKTNSLFSESLPSLPLLDATTIACPRHHCRPLLSEPPPTFARRHHRSPSMPPPTSACQSTTNLWLTPPPLALDATADLCFYDDLLSNYSSFEGVLYCKPHFDQLFKMAAWIKVLKVIESTLRIVNKSTDQVQTNSKVSRFFSRTREKCVACKKTVYPIEKVAVDGTSYHKACLRCSHGGCVISPSNYITHLNRLYCKHHHVKGNFSQLDKHAKIEEVPKLPVAEVVE</sequence>
<keyword evidence="7" id="KW-0963">Cytoplasm</keyword>
<keyword evidence="5 8" id="KW-0440">LIM domain</keyword>
<evidence type="ECO:0000313" key="11">
    <source>
        <dbReference type="Proteomes" id="UP001634007"/>
    </source>
</evidence>
<evidence type="ECO:0000256" key="7">
    <source>
        <dbReference type="ARBA" id="ARBA00023212"/>
    </source>
</evidence>
<keyword evidence="4 8" id="KW-0862">Zinc</keyword>
<organism evidence="10 11">
    <name type="scientific">Eucalyptus globulus</name>
    <name type="common">Tasmanian blue gum</name>
    <dbReference type="NCBI Taxonomy" id="34317"/>
    <lineage>
        <taxon>Eukaryota</taxon>
        <taxon>Viridiplantae</taxon>
        <taxon>Streptophyta</taxon>
        <taxon>Embryophyta</taxon>
        <taxon>Tracheophyta</taxon>
        <taxon>Spermatophyta</taxon>
        <taxon>Magnoliopsida</taxon>
        <taxon>eudicotyledons</taxon>
        <taxon>Gunneridae</taxon>
        <taxon>Pentapetalae</taxon>
        <taxon>rosids</taxon>
        <taxon>malvids</taxon>
        <taxon>Myrtales</taxon>
        <taxon>Myrtaceae</taxon>
        <taxon>Myrtoideae</taxon>
        <taxon>Eucalypteae</taxon>
        <taxon>Eucalyptus</taxon>
    </lineage>
</organism>
<proteinExistence type="predicted"/>
<evidence type="ECO:0000256" key="4">
    <source>
        <dbReference type="ARBA" id="ARBA00022833"/>
    </source>
</evidence>
<dbReference type="SMART" id="SM00132">
    <property type="entry name" value="LIM"/>
    <property type="match status" value="1"/>
</dbReference>
<dbReference type="GO" id="GO:0051017">
    <property type="term" value="P:actin filament bundle assembly"/>
    <property type="evidence" value="ECO:0007669"/>
    <property type="project" value="UniProtKB-ARBA"/>
</dbReference>
<comment type="subcellular location">
    <subcellularLocation>
        <location evidence="1">Cytoplasm</location>
        <location evidence="1">Cytoskeleton</location>
    </subcellularLocation>
</comment>
<dbReference type="InterPro" id="IPR001781">
    <property type="entry name" value="Znf_LIM"/>
</dbReference>
<keyword evidence="3 8" id="KW-0479">Metal-binding</keyword>
<evidence type="ECO:0000259" key="9">
    <source>
        <dbReference type="PROSITE" id="PS50023"/>
    </source>
</evidence>
<evidence type="ECO:0000256" key="5">
    <source>
        <dbReference type="ARBA" id="ARBA00023038"/>
    </source>
</evidence>
<dbReference type="Proteomes" id="UP001634007">
    <property type="component" value="Unassembled WGS sequence"/>
</dbReference>
<evidence type="ECO:0000256" key="2">
    <source>
        <dbReference type="ARBA" id="ARBA00011385"/>
    </source>
</evidence>
<dbReference type="GO" id="GO:0005856">
    <property type="term" value="C:cytoskeleton"/>
    <property type="evidence" value="ECO:0007669"/>
    <property type="project" value="UniProtKB-SubCell"/>
</dbReference>
<dbReference type="PANTHER" id="PTHR24206">
    <property type="entry name" value="OS06G0237300 PROTEIN"/>
    <property type="match status" value="1"/>
</dbReference>
<dbReference type="Gene3D" id="2.10.110.10">
    <property type="entry name" value="Cysteine Rich Protein"/>
    <property type="match status" value="1"/>
</dbReference>
<evidence type="ECO:0000313" key="10">
    <source>
        <dbReference type="EMBL" id="KAL3727258.1"/>
    </source>
</evidence>
<comment type="subunit">
    <text evidence="2">Interacts with F-actin.</text>
</comment>
<reference evidence="10 11" key="1">
    <citation type="submission" date="2024-11" db="EMBL/GenBank/DDBJ databases">
        <title>Chromosome-level genome assembly of Eucalyptus globulus Labill. provides insights into its genome evolution.</title>
        <authorList>
            <person name="Li X."/>
        </authorList>
    </citation>
    <scope>NUCLEOTIDE SEQUENCE [LARGE SCALE GENOMIC DNA]</scope>
    <source>
        <strain evidence="10">CL2024</strain>
        <tissue evidence="10">Fresh tender leaves</tissue>
    </source>
</reference>
<dbReference type="Pfam" id="PF00412">
    <property type="entry name" value="LIM"/>
    <property type="match status" value="1"/>
</dbReference>
<name>A0ABD3JIP7_EUCGL</name>
<dbReference type="GO" id="GO:0051015">
    <property type="term" value="F:actin filament binding"/>
    <property type="evidence" value="ECO:0007669"/>
    <property type="project" value="UniProtKB-ARBA"/>
</dbReference>
<feature type="domain" description="LIM zinc-binding" evidence="9">
    <location>
        <begin position="158"/>
        <end position="218"/>
    </location>
</feature>
<evidence type="ECO:0000256" key="1">
    <source>
        <dbReference type="ARBA" id="ARBA00004245"/>
    </source>
</evidence>
<keyword evidence="6" id="KW-0009">Actin-binding</keyword>
<keyword evidence="11" id="KW-1185">Reference proteome</keyword>
<dbReference type="GO" id="GO:0046872">
    <property type="term" value="F:metal ion binding"/>
    <property type="evidence" value="ECO:0007669"/>
    <property type="project" value="UniProtKB-KW"/>
</dbReference>
<protein>
    <recommendedName>
        <fullName evidence="9">LIM zinc-binding domain-containing protein</fullName>
    </recommendedName>
</protein>
<comment type="caution">
    <text evidence="10">The sequence shown here is derived from an EMBL/GenBank/DDBJ whole genome shotgun (WGS) entry which is preliminary data.</text>
</comment>
<accession>A0ABD3JIP7</accession>
<dbReference type="AlphaFoldDB" id="A0ABD3JIP7"/>
<keyword evidence="7" id="KW-0206">Cytoskeleton</keyword>
<dbReference type="SUPFAM" id="SSF57716">
    <property type="entry name" value="Glucocorticoid receptor-like (DNA-binding domain)"/>
    <property type="match status" value="3"/>
</dbReference>
<dbReference type="PROSITE" id="PS50023">
    <property type="entry name" value="LIM_DOMAIN_2"/>
    <property type="match status" value="1"/>
</dbReference>
<evidence type="ECO:0000256" key="3">
    <source>
        <dbReference type="ARBA" id="ARBA00022723"/>
    </source>
</evidence>
<evidence type="ECO:0000256" key="8">
    <source>
        <dbReference type="PROSITE-ProRule" id="PRU00125"/>
    </source>
</evidence>
<dbReference type="EMBL" id="JBJKBG010000008">
    <property type="protein sequence ID" value="KAL3727258.1"/>
    <property type="molecule type" value="Genomic_DNA"/>
</dbReference>
<evidence type="ECO:0000256" key="6">
    <source>
        <dbReference type="ARBA" id="ARBA00023203"/>
    </source>
</evidence>